<keyword evidence="11 12" id="KW-0472">Membrane</keyword>
<feature type="transmembrane region" description="Helical" evidence="12">
    <location>
        <begin position="314"/>
        <end position="343"/>
    </location>
</feature>
<comment type="function">
    <text evidence="12">Transport of potassium into the cell. Likely operates as a K(+):H(+) symporter.</text>
</comment>
<comment type="subcellular location">
    <subcellularLocation>
        <location evidence="12">Cell membrane</location>
        <topology evidence="12">Multi-pass membrane protein</topology>
    </subcellularLocation>
    <subcellularLocation>
        <location evidence="1">Membrane</location>
        <topology evidence="1">Multi-pass membrane protein</topology>
    </subcellularLocation>
</comment>
<feature type="transmembrane region" description="Helical" evidence="12">
    <location>
        <begin position="272"/>
        <end position="294"/>
    </location>
</feature>
<dbReference type="InterPro" id="IPR053951">
    <property type="entry name" value="K_trans_N"/>
</dbReference>
<keyword evidence="10 12" id="KW-0406">Ion transport</keyword>
<dbReference type="InterPro" id="IPR023051">
    <property type="entry name" value="Kup"/>
</dbReference>
<evidence type="ECO:0000313" key="16">
    <source>
        <dbReference type="Proteomes" id="UP001189757"/>
    </source>
</evidence>
<evidence type="ECO:0000256" key="10">
    <source>
        <dbReference type="ARBA" id="ARBA00023065"/>
    </source>
</evidence>
<evidence type="ECO:0000256" key="8">
    <source>
        <dbReference type="ARBA" id="ARBA00022958"/>
    </source>
</evidence>
<evidence type="ECO:0000259" key="14">
    <source>
        <dbReference type="Pfam" id="PF22776"/>
    </source>
</evidence>
<keyword evidence="3 12" id="KW-0813">Transport</keyword>
<feature type="transmembrane region" description="Helical" evidence="12">
    <location>
        <begin position="364"/>
        <end position="385"/>
    </location>
</feature>
<evidence type="ECO:0000256" key="4">
    <source>
        <dbReference type="ARBA" id="ARBA00022475"/>
    </source>
</evidence>
<dbReference type="Pfam" id="PF22776">
    <property type="entry name" value="K_trans_C"/>
    <property type="match status" value="1"/>
</dbReference>
<dbReference type="PANTHER" id="PTHR30540">
    <property type="entry name" value="OSMOTIC STRESS POTASSIUM TRANSPORTER"/>
    <property type="match status" value="1"/>
</dbReference>
<feature type="transmembrane region" description="Helical" evidence="12">
    <location>
        <begin position="132"/>
        <end position="156"/>
    </location>
</feature>
<keyword evidence="8 12" id="KW-0630">Potassium</keyword>
<gene>
    <name evidence="15" type="primary">kup_2</name>
    <name evidence="12" type="synonym">kup</name>
    <name evidence="15" type="ORF">LMG18101_04831</name>
</gene>
<keyword evidence="9 12" id="KW-1133">Transmembrane helix</keyword>
<evidence type="ECO:0000256" key="12">
    <source>
        <dbReference type="HAMAP-Rule" id="MF_01522"/>
    </source>
</evidence>
<dbReference type="InterPro" id="IPR053952">
    <property type="entry name" value="K_trans_C"/>
</dbReference>
<keyword evidence="6 12" id="KW-0812">Transmembrane</keyword>
<evidence type="ECO:0000256" key="7">
    <source>
        <dbReference type="ARBA" id="ARBA00022847"/>
    </source>
</evidence>
<feature type="transmembrane region" description="Helical" evidence="12">
    <location>
        <begin position="75"/>
        <end position="95"/>
    </location>
</feature>
<evidence type="ECO:0000256" key="6">
    <source>
        <dbReference type="ARBA" id="ARBA00022692"/>
    </source>
</evidence>
<feature type="domain" description="K+ potassium transporter C-terminal" evidence="14">
    <location>
        <begin position="502"/>
        <end position="650"/>
    </location>
</feature>
<proteinExistence type="inferred from homology"/>
<keyword evidence="5 12" id="KW-0633">Potassium transport</keyword>
<evidence type="ECO:0000256" key="11">
    <source>
        <dbReference type="ARBA" id="ARBA00023136"/>
    </source>
</evidence>
<sequence length="650" mass="70735">MADLARKLRVLPPFQSQATMTTATASTITKKPALMVTMVGAIGVVFGDIGTSPLYALKECFNPEHGVPFSDQTVFGILSMLFWAMTLVVSIKYVVFVMRADNNGEGGILALTALAMRASGGGARFTRTLMMLGLLGAAMFYGDAVITPAISVLSAIEGMEIMAPALQTWVLPLALVVLIGLFLLQKQGTHVVGRLFGPIMLIWFVLLGLIGLASVVKSPQVLVALSPTYALEFAFRHTILAFIVFGSVFLALTGAEALYADMGHFGARPIRFAWFYIAMPCLLLNYFGQGALLLREPSAVQNPFFLLMPSWAVGPMVVLATAATVIASQAVISGAFSMTAQAVHLGYAPRMKILYTSDVEIGQIYVPVVNYILLLLVVAVVLAFGKSDNLAAAYGIAVTTTMLLTTGLVTVVMHNAWKWSLPVVACLGTVFLAVDLSFFSANLLKIAAGGWFPLLLGGLIFFLMVTWHTGTQLLKARNVEGGIPLEPFMEGLLRHPPYRVDGTAVYLTPSIEFVPLALLHNLKHNHVLHKRVLFIHFRTLAVPYVEPAKRMVLKTIGEDIYTAVVDFGFKETPAVDDIVKNVGQRLNIVFEDMETSFFITRATVVPSPLPGMAMWRESLFAWMQHNSAKPSDFFRIPANRLVELGSKVEI</sequence>
<feature type="transmembrane region" description="Helical" evidence="12">
    <location>
        <begin position="33"/>
        <end position="55"/>
    </location>
</feature>
<feature type="transmembrane region" description="Helical" evidence="12">
    <location>
        <begin position="391"/>
        <end position="412"/>
    </location>
</feature>
<feature type="transmembrane region" description="Helical" evidence="12">
    <location>
        <begin position="162"/>
        <end position="183"/>
    </location>
</feature>
<evidence type="ECO:0000313" key="15">
    <source>
        <dbReference type="EMBL" id="CAJ0822045.1"/>
    </source>
</evidence>
<evidence type="ECO:0000256" key="2">
    <source>
        <dbReference type="ARBA" id="ARBA00007019"/>
    </source>
</evidence>
<dbReference type="HAMAP" id="MF_01522">
    <property type="entry name" value="Kup"/>
    <property type="match status" value="1"/>
</dbReference>
<evidence type="ECO:0000256" key="3">
    <source>
        <dbReference type="ARBA" id="ARBA00022448"/>
    </source>
</evidence>
<name>A0ABM9KBH8_9RALS</name>
<dbReference type="EMBL" id="CATZLL010000020">
    <property type="protein sequence ID" value="CAJ0822045.1"/>
    <property type="molecule type" value="Genomic_DNA"/>
</dbReference>
<dbReference type="Pfam" id="PF02705">
    <property type="entry name" value="K_trans"/>
    <property type="match status" value="1"/>
</dbReference>
<evidence type="ECO:0000256" key="1">
    <source>
        <dbReference type="ARBA" id="ARBA00004141"/>
    </source>
</evidence>
<comment type="caution">
    <text evidence="15">The sequence shown here is derived from an EMBL/GenBank/DDBJ whole genome shotgun (WGS) entry which is preliminary data.</text>
</comment>
<comment type="catalytic activity">
    <reaction evidence="12">
        <text>K(+)(in) + H(+)(in) = K(+)(out) + H(+)(out)</text>
        <dbReference type="Rhea" id="RHEA:28490"/>
        <dbReference type="ChEBI" id="CHEBI:15378"/>
        <dbReference type="ChEBI" id="CHEBI:29103"/>
    </reaction>
</comment>
<keyword evidence="4 12" id="KW-1003">Cell membrane</keyword>
<evidence type="ECO:0000256" key="5">
    <source>
        <dbReference type="ARBA" id="ARBA00022538"/>
    </source>
</evidence>
<evidence type="ECO:0000259" key="13">
    <source>
        <dbReference type="Pfam" id="PF02705"/>
    </source>
</evidence>
<accession>A0ABM9KBH8</accession>
<feature type="transmembrane region" description="Helical" evidence="12">
    <location>
        <begin position="419"/>
        <end position="440"/>
    </location>
</feature>
<evidence type="ECO:0000256" key="9">
    <source>
        <dbReference type="ARBA" id="ARBA00022989"/>
    </source>
</evidence>
<feature type="transmembrane region" description="Helical" evidence="12">
    <location>
        <begin position="195"/>
        <end position="215"/>
    </location>
</feature>
<feature type="domain" description="K+ potassium transporter integral membrane" evidence="13">
    <location>
        <begin position="38"/>
        <end position="489"/>
    </location>
</feature>
<dbReference type="InterPro" id="IPR003855">
    <property type="entry name" value="K+_transporter"/>
</dbReference>
<feature type="transmembrane region" description="Helical" evidence="12">
    <location>
        <begin position="446"/>
        <end position="467"/>
    </location>
</feature>
<feature type="transmembrane region" description="Helical" evidence="12">
    <location>
        <begin position="235"/>
        <end position="260"/>
    </location>
</feature>
<comment type="similarity">
    <text evidence="2 12">Belongs to the HAK/KUP transporter (TC 2.A.72) family.</text>
</comment>
<dbReference type="Proteomes" id="UP001189757">
    <property type="component" value="Unassembled WGS sequence"/>
</dbReference>
<keyword evidence="7 12" id="KW-0769">Symport</keyword>
<reference evidence="15 16" key="1">
    <citation type="submission" date="2023-07" db="EMBL/GenBank/DDBJ databases">
        <authorList>
            <person name="Peeters C."/>
        </authorList>
    </citation>
    <scope>NUCLEOTIDE SEQUENCE [LARGE SCALE GENOMIC DNA]</scope>
    <source>
        <strain evidence="15 16">LMG 18101</strain>
    </source>
</reference>
<organism evidence="15 16">
    <name type="scientific">Ralstonia flaminis</name>
    <dbReference type="NCBI Taxonomy" id="3058597"/>
    <lineage>
        <taxon>Bacteria</taxon>
        <taxon>Pseudomonadati</taxon>
        <taxon>Pseudomonadota</taxon>
        <taxon>Betaproteobacteria</taxon>
        <taxon>Burkholderiales</taxon>
        <taxon>Burkholderiaceae</taxon>
        <taxon>Ralstonia</taxon>
    </lineage>
</organism>
<dbReference type="PANTHER" id="PTHR30540:SF79">
    <property type="entry name" value="LOW AFFINITY POTASSIUM TRANSPORT SYSTEM PROTEIN KUP"/>
    <property type="match status" value="1"/>
</dbReference>
<keyword evidence="16" id="KW-1185">Reference proteome</keyword>
<protein>
    <recommendedName>
        <fullName evidence="12">Probable potassium transport system protein Kup</fullName>
    </recommendedName>
</protein>